<name>A0ABT4LEN1_9PROT</name>
<dbReference type="EMBL" id="JAPWGY010000001">
    <property type="protein sequence ID" value="MCZ4279561.1"/>
    <property type="molecule type" value="Genomic_DNA"/>
</dbReference>
<dbReference type="RefSeq" id="WP_269421761.1">
    <property type="nucleotide sequence ID" value="NZ_JAPWGY010000001.1"/>
</dbReference>
<dbReference type="InterPro" id="IPR002201">
    <property type="entry name" value="Glyco_trans_9"/>
</dbReference>
<evidence type="ECO:0000256" key="1">
    <source>
        <dbReference type="ARBA" id="ARBA00022676"/>
    </source>
</evidence>
<evidence type="ECO:0000313" key="4">
    <source>
        <dbReference type="Proteomes" id="UP001069802"/>
    </source>
</evidence>
<dbReference type="InterPro" id="IPR051199">
    <property type="entry name" value="LPS_LOS_Heptosyltrfase"/>
</dbReference>
<comment type="caution">
    <text evidence="3">The sequence shown here is derived from an EMBL/GenBank/DDBJ whole genome shotgun (WGS) entry which is preliminary data.</text>
</comment>
<dbReference type="Pfam" id="PF01075">
    <property type="entry name" value="Glyco_transf_9"/>
    <property type="match status" value="1"/>
</dbReference>
<dbReference type="Gene3D" id="3.40.50.2000">
    <property type="entry name" value="Glycogen Phosphorylase B"/>
    <property type="match status" value="2"/>
</dbReference>
<dbReference type="SUPFAM" id="SSF53756">
    <property type="entry name" value="UDP-Glycosyltransferase/glycogen phosphorylase"/>
    <property type="match status" value="1"/>
</dbReference>
<evidence type="ECO:0000313" key="3">
    <source>
        <dbReference type="EMBL" id="MCZ4279561.1"/>
    </source>
</evidence>
<gene>
    <name evidence="3" type="ORF">O4H49_02150</name>
</gene>
<dbReference type="CDD" id="cd03789">
    <property type="entry name" value="GT9_LPS_heptosyltransferase"/>
    <property type="match status" value="1"/>
</dbReference>
<reference evidence="3" key="1">
    <citation type="submission" date="2022-12" db="EMBL/GenBank/DDBJ databases">
        <title>Bacterial isolates from different developmental stages of Nematostella vectensis.</title>
        <authorList>
            <person name="Fraune S."/>
        </authorList>
    </citation>
    <scope>NUCLEOTIDE SEQUENCE</scope>
    <source>
        <strain evidence="3">G21630-S1</strain>
    </source>
</reference>
<keyword evidence="1" id="KW-0328">Glycosyltransferase</keyword>
<proteinExistence type="predicted"/>
<keyword evidence="2" id="KW-0808">Transferase</keyword>
<evidence type="ECO:0000256" key="2">
    <source>
        <dbReference type="ARBA" id="ARBA00022679"/>
    </source>
</evidence>
<keyword evidence="4" id="KW-1185">Reference proteome</keyword>
<sequence>MRILFITSNRIGDAVLSNGVLQSMLEQYPGARVTVVAGGAATSLYEAVPGLEEIISLKKQKHHIHWLKLWGKCFRRYWDVVVDMRRSGVSYFLLAGRRLIVPAKDEKLHRIVELSRMLENETTPSPVVWTDPLHDGRAFELVPTGSPVLAVGPAANWSGKQWPIDRFIALVEQLTGDGGILPGARLAILAAPQEREQILSLYSVLPQERVIDLVGQDLVTVAACLRRCDLFIGNDSGLMHLAAAAGTRTLGLFGPSPEWRYHPWGADCACVRTPEGYKEMTNHPEFDYSHGVTSYMESLTLETVVTAAEELYRRGMK</sequence>
<protein>
    <submittedName>
        <fullName evidence="3">Glycosyltransferase family 9 protein</fullName>
    </submittedName>
</protein>
<accession>A0ABT4LEN1</accession>
<organism evidence="3 4">
    <name type="scientific">Kiloniella laminariae</name>
    <dbReference type="NCBI Taxonomy" id="454162"/>
    <lineage>
        <taxon>Bacteria</taxon>
        <taxon>Pseudomonadati</taxon>
        <taxon>Pseudomonadota</taxon>
        <taxon>Alphaproteobacteria</taxon>
        <taxon>Rhodospirillales</taxon>
        <taxon>Kiloniellaceae</taxon>
        <taxon>Kiloniella</taxon>
    </lineage>
</organism>
<dbReference type="Proteomes" id="UP001069802">
    <property type="component" value="Unassembled WGS sequence"/>
</dbReference>
<dbReference type="PANTHER" id="PTHR30160">
    <property type="entry name" value="TETRAACYLDISACCHARIDE 4'-KINASE-RELATED"/>
    <property type="match status" value="1"/>
</dbReference>